<keyword evidence="4" id="KW-1185">Reference proteome</keyword>
<feature type="domain" description="Bacterial Ig-like" evidence="2">
    <location>
        <begin position="808"/>
        <end position="887"/>
    </location>
</feature>
<evidence type="ECO:0000313" key="3">
    <source>
        <dbReference type="EMBL" id="SDC12577.1"/>
    </source>
</evidence>
<organism evidence="3 4">
    <name type="scientific">Nocardioides lianchengensis</name>
    <dbReference type="NCBI Taxonomy" id="1045774"/>
    <lineage>
        <taxon>Bacteria</taxon>
        <taxon>Bacillati</taxon>
        <taxon>Actinomycetota</taxon>
        <taxon>Actinomycetes</taxon>
        <taxon>Propionibacteriales</taxon>
        <taxon>Nocardioidaceae</taxon>
        <taxon>Nocardioides</taxon>
    </lineage>
</organism>
<feature type="chain" id="PRO_5011477655" evidence="1">
    <location>
        <begin position="46"/>
        <end position="987"/>
    </location>
</feature>
<feature type="signal peptide" evidence="1">
    <location>
        <begin position="1"/>
        <end position="45"/>
    </location>
</feature>
<gene>
    <name evidence="3" type="ORF">SAMN05421872_101343</name>
</gene>
<feature type="domain" description="Bacterial Ig-like" evidence="2">
    <location>
        <begin position="715"/>
        <end position="798"/>
    </location>
</feature>
<reference evidence="3 4" key="1">
    <citation type="submission" date="2016-10" db="EMBL/GenBank/DDBJ databases">
        <authorList>
            <person name="de Groot N.N."/>
        </authorList>
    </citation>
    <scope>NUCLEOTIDE SEQUENCE [LARGE SCALE GENOMIC DNA]</scope>
    <source>
        <strain evidence="3 4">CGMCC 4.6858</strain>
    </source>
</reference>
<dbReference type="Gene3D" id="2.60.40.10">
    <property type="entry name" value="Immunoglobulins"/>
    <property type="match status" value="4"/>
</dbReference>
<evidence type="ECO:0000259" key="2">
    <source>
        <dbReference type="Pfam" id="PF16640"/>
    </source>
</evidence>
<name>A0A1G6J1L0_9ACTN</name>
<dbReference type="STRING" id="1045774.SAMN05421872_101343"/>
<keyword evidence="1" id="KW-0732">Signal</keyword>
<dbReference type="EMBL" id="FMZM01000001">
    <property type="protein sequence ID" value="SDC12577.1"/>
    <property type="molecule type" value="Genomic_DNA"/>
</dbReference>
<dbReference type="InterPro" id="IPR032109">
    <property type="entry name" value="Big_3_5"/>
</dbReference>
<protein>
    <submittedName>
        <fullName evidence="3">Htaa protein</fullName>
    </submittedName>
</protein>
<dbReference type="Proteomes" id="UP000199034">
    <property type="component" value="Unassembled WGS sequence"/>
</dbReference>
<sequence>MTTNAAGGTPVRSRARRGLAGLLSTAVAASGLVALGVAGAPAASAAPAQVTNATFTWDLNNEVNAGAFAPGTWNLMSAGKIGNPGAGGATLKSADNGATWNNGTAAGWKNADGNVTIEDKAADGSYGPTTFQGTRTNSAGQTTSGASQTILAETRLVVKNGVGTLDPATDNATITWDGDATVLFYSGMTYFTLSDPKLTLTGGAGTVTATLGGYATSMDDPTKWEAVPEATVALATLSGVDVTATGLTATPAYREVPYTAPASSSPQVTSGANWGSFPQAFVDFQQVLGQGPYWYSTGGSADPRKVANPLSVGFSEYKASVQVSKTTLLPSGAQEVTVTGSGFTPSLSTGTRPPLSGRPAGTYVVFGKFAEVWKPSLGTATAPSANRAVGSQKWAVAAADMATIGGANSGAVELKSDGTFTTTLTVNKPALDATATASQLVNYGIYTYGGSGASAPAFETYTPVTFAQATPTVAVSAPSVAQGLPAAATVTVSSTTGVAATGNVTLSQGDTVVGTQAVDSTGKATFDLGASRPVGSYPLSASYAGDANFLTATGTGSLIVAAPSVTLSRSTFVPNGAQTVTVTGTGFNPAAATGTRPPLAGKPSGSYVVFGKFAENWKPSAGAATATRVNSSQKWAVLAEDMATIGGPDGGAVELKPDGSFTATLTVDKAAIDAVATAATLVNYGIYTYGGSGGTVAAYETYTPVTFTQATPTVTVTAPSVSFGAVATATVEVTGDGDNTGSVTLAEGTTELGTAVLEDGKATFDLGTALGAGDHELTATYTGDANTTEGTGRTTLVVAPGTATVTLSVPARTYGQVSTAVVTVAGTGATGAVTLSRAGRVVGRADLQSGRATFSLGELAAGRHALTASYAGNGNVAAATATGSATVAKATSRAKLQVTKKPTRTRAGKVRATITTTPAGSATGKVKLVVRNAKGKAVRTVSARLNARGVATATLPKLAKGRYRVVLTYAGTANVKASTKTVVLRVS</sequence>
<dbReference type="AlphaFoldDB" id="A0A1G6J1L0"/>
<feature type="domain" description="Bacterial Ig-like" evidence="2">
    <location>
        <begin position="899"/>
        <end position="986"/>
    </location>
</feature>
<accession>A0A1G6J1L0</accession>
<evidence type="ECO:0000313" key="4">
    <source>
        <dbReference type="Proteomes" id="UP000199034"/>
    </source>
</evidence>
<dbReference type="Pfam" id="PF16640">
    <property type="entry name" value="Big_3_5"/>
    <property type="match status" value="4"/>
</dbReference>
<evidence type="ECO:0000256" key="1">
    <source>
        <dbReference type="SAM" id="SignalP"/>
    </source>
</evidence>
<dbReference type="GO" id="GO:0005975">
    <property type="term" value="P:carbohydrate metabolic process"/>
    <property type="evidence" value="ECO:0007669"/>
    <property type="project" value="UniProtKB-ARBA"/>
</dbReference>
<feature type="domain" description="Bacterial Ig-like" evidence="2">
    <location>
        <begin position="476"/>
        <end position="555"/>
    </location>
</feature>
<proteinExistence type="predicted"/>
<dbReference type="InterPro" id="IPR013783">
    <property type="entry name" value="Ig-like_fold"/>
</dbReference>